<dbReference type="EMBL" id="RPHB01000002">
    <property type="protein sequence ID" value="MBW3466980.1"/>
    <property type="molecule type" value="Genomic_DNA"/>
</dbReference>
<evidence type="ECO:0000313" key="1">
    <source>
        <dbReference type="EMBL" id="MBW3466980.1"/>
    </source>
</evidence>
<reference evidence="1 2" key="1">
    <citation type="journal article" date="2020" name="Syst. Appl. Microbiol.">
        <title>Arthrospiribacter ruber gen. nov., sp. nov., a novel bacterium isolated from Arthrospira cultures.</title>
        <authorList>
            <person name="Waleron M."/>
            <person name="Misztak A."/>
            <person name="Waleron M.M."/>
            <person name="Furmaniak M."/>
            <person name="Mrozik A."/>
            <person name="Waleron K."/>
        </authorList>
    </citation>
    <scope>NUCLEOTIDE SEQUENCE [LARGE SCALE GENOMIC DNA]</scope>
    <source>
        <strain evidence="1 2">DPMB0001</strain>
    </source>
</reference>
<dbReference type="AlphaFoldDB" id="A0A951IT42"/>
<accession>A0A951IT42</accession>
<evidence type="ECO:0000313" key="2">
    <source>
        <dbReference type="Proteomes" id="UP000727490"/>
    </source>
</evidence>
<organism evidence="1 2">
    <name type="scientific">Arthrospiribacter ruber</name>
    <dbReference type="NCBI Taxonomy" id="2487934"/>
    <lineage>
        <taxon>Bacteria</taxon>
        <taxon>Pseudomonadati</taxon>
        <taxon>Bacteroidota</taxon>
        <taxon>Cytophagia</taxon>
        <taxon>Cytophagales</taxon>
        <taxon>Cyclobacteriaceae</taxon>
        <taxon>Arthrospiribacter</taxon>
    </lineage>
</organism>
<keyword evidence="2" id="KW-1185">Reference proteome</keyword>
<proteinExistence type="predicted"/>
<comment type="caution">
    <text evidence="1">The sequence shown here is derived from an EMBL/GenBank/DDBJ whole genome shotgun (WGS) entry which is preliminary data.</text>
</comment>
<dbReference type="Proteomes" id="UP000727490">
    <property type="component" value="Unassembled WGS sequence"/>
</dbReference>
<dbReference type="RefSeq" id="WP_219287192.1">
    <property type="nucleotide sequence ID" value="NZ_RPHB01000002.1"/>
</dbReference>
<name>A0A951IT42_9BACT</name>
<dbReference type="Pfam" id="PF20391">
    <property type="entry name" value="DUF6686"/>
    <property type="match status" value="1"/>
</dbReference>
<protein>
    <submittedName>
        <fullName evidence="1">Uncharacterized protein</fullName>
    </submittedName>
</protein>
<dbReference type="InterPro" id="IPR046508">
    <property type="entry name" value="DUF6686"/>
</dbReference>
<sequence length="108" mass="13134">MSNCNTEVILMKDGFILTHCEDCDTFCLMYQQFMIRLNSYDFSSFIRYVDHLEFDSHSFPFYDGIDRMVLETYHAEIQFTLKEEEFYMFKAYLNEVKIHFQIAELMKQ</sequence>
<gene>
    <name evidence="1" type="ORF">EGN73_04045</name>
</gene>